<dbReference type="Gene3D" id="3.40.50.2300">
    <property type="match status" value="1"/>
</dbReference>
<dbReference type="PIRSF" id="PIRSF006171">
    <property type="entry name" value="RR_citrat_malat"/>
    <property type="match status" value="1"/>
</dbReference>
<protein>
    <recommendedName>
        <fullName evidence="9">Transcriptional regulatory protein</fullName>
    </recommendedName>
</protein>
<keyword evidence="7 9" id="KW-0010">Activator</keyword>
<dbReference type="PANTHER" id="PTHR45526:SF1">
    <property type="entry name" value="TRANSCRIPTIONAL REGULATORY PROTEIN DCUR-RELATED"/>
    <property type="match status" value="1"/>
</dbReference>
<evidence type="ECO:0000256" key="5">
    <source>
        <dbReference type="ARBA" id="ARBA00023015"/>
    </source>
</evidence>
<evidence type="ECO:0000256" key="10">
    <source>
        <dbReference type="PROSITE-ProRule" id="PRU00169"/>
    </source>
</evidence>
<keyword evidence="8 9" id="KW-0804">Transcription</keyword>
<evidence type="ECO:0000313" key="12">
    <source>
        <dbReference type="EMBL" id="RST97897.1"/>
    </source>
</evidence>
<dbReference type="SUPFAM" id="SSF52172">
    <property type="entry name" value="CheY-like"/>
    <property type="match status" value="1"/>
</dbReference>
<keyword evidence="5 9" id="KW-0805">Transcription regulation</keyword>
<evidence type="ECO:0000256" key="4">
    <source>
        <dbReference type="ARBA" id="ARBA00023012"/>
    </source>
</evidence>
<dbReference type="GeneID" id="98566927"/>
<keyword evidence="4 9" id="KW-0902">Two-component regulatory system</keyword>
<dbReference type="PROSITE" id="PS50110">
    <property type="entry name" value="RESPONSE_REGULATORY"/>
    <property type="match status" value="1"/>
</dbReference>
<gene>
    <name evidence="12" type="ORF">CBF35_00980</name>
</gene>
<keyword evidence="6 9" id="KW-0238">DNA-binding</keyword>
<dbReference type="EMBL" id="NGJU01000001">
    <property type="protein sequence ID" value="RST97897.1"/>
    <property type="molecule type" value="Genomic_DNA"/>
</dbReference>
<dbReference type="GO" id="GO:0005737">
    <property type="term" value="C:cytoplasm"/>
    <property type="evidence" value="ECO:0007669"/>
    <property type="project" value="UniProtKB-SubCell"/>
</dbReference>
<dbReference type="GO" id="GO:0000156">
    <property type="term" value="F:phosphorelay response regulator activity"/>
    <property type="evidence" value="ECO:0007669"/>
    <property type="project" value="TreeGrafter"/>
</dbReference>
<keyword evidence="13" id="KW-1185">Reference proteome</keyword>
<evidence type="ECO:0000256" key="1">
    <source>
        <dbReference type="ARBA" id="ARBA00004496"/>
    </source>
</evidence>
<dbReference type="RefSeq" id="WP_126778020.1">
    <property type="nucleotide sequence ID" value="NZ_NGJU01000001.1"/>
</dbReference>
<dbReference type="PANTHER" id="PTHR45526">
    <property type="entry name" value="TRANSCRIPTIONAL REGULATORY PROTEIN DPIA"/>
    <property type="match status" value="1"/>
</dbReference>
<evidence type="ECO:0000256" key="2">
    <source>
        <dbReference type="ARBA" id="ARBA00022490"/>
    </source>
</evidence>
<evidence type="ECO:0000256" key="9">
    <source>
        <dbReference type="PIRNR" id="PIRNR006171"/>
    </source>
</evidence>
<dbReference type="InterPro" id="IPR024187">
    <property type="entry name" value="Sig_transdc_resp-reg_cit/mal"/>
</dbReference>
<dbReference type="AlphaFoldDB" id="A0A429ZVU0"/>
<name>A0A429ZVU0_9ENTE</name>
<evidence type="ECO:0000256" key="3">
    <source>
        <dbReference type="ARBA" id="ARBA00022553"/>
    </source>
</evidence>
<sequence length="242" mass="27307">MTKVLIIEDDPMVAMLNQQFIEKIANVEIVGNVRNVVDARKIMATTSVDLLLLDVYLPGMTGLEFLTELHEQKLKIAVILITASNDMATVKEAIYFGVVDYLIKPFTFERFKLAFDKFQELESMTLQTKGANQSALDKYFNSPGKVTLEKNQSLPVLDLPKGLSPLTLDKIYQQILTHSDKFSTKDLANEVGLSRISTKKYLLFLIDIQVLQEELEYLEVGRPLTLYKIKKGGAAKIAPYLK</sequence>
<evidence type="ECO:0000313" key="13">
    <source>
        <dbReference type="Proteomes" id="UP000287239"/>
    </source>
</evidence>
<evidence type="ECO:0000256" key="6">
    <source>
        <dbReference type="ARBA" id="ARBA00023125"/>
    </source>
</evidence>
<evidence type="ECO:0000256" key="7">
    <source>
        <dbReference type="ARBA" id="ARBA00023159"/>
    </source>
</evidence>
<dbReference type="InterPro" id="IPR001789">
    <property type="entry name" value="Sig_transdc_resp-reg_receiver"/>
</dbReference>
<comment type="caution">
    <text evidence="12">The sequence shown here is derived from an EMBL/GenBank/DDBJ whole genome shotgun (WGS) entry which is preliminary data.</text>
</comment>
<dbReference type="Pfam" id="PF00072">
    <property type="entry name" value="Response_reg"/>
    <property type="match status" value="1"/>
</dbReference>
<dbReference type="InterPro" id="IPR051271">
    <property type="entry name" value="2C-system_Tx_regulators"/>
</dbReference>
<reference evidence="12 13" key="1">
    <citation type="submission" date="2017-05" db="EMBL/GenBank/DDBJ databases">
        <title>Vagococcus spp. assemblies.</title>
        <authorList>
            <person name="Gulvik C.A."/>
        </authorList>
    </citation>
    <scope>NUCLEOTIDE SEQUENCE [LARGE SCALE GENOMIC DNA]</scope>
    <source>
        <strain evidence="12 13">NCFB 2777</strain>
    </source>
</reference>
<accession>A0A429ZVU0</accession>
<dbReference type="OrthoDB" id="9759232at2"/>
<dbReference type="InterPro" id="IPR011006">
    <property type="entry name" value="CheY-like_superfamily"/>
</dbReference>
<comment type="subcellular location">
    <subcellularLocation>
        <location evidence="1 9">Cytoplasm</location>
    </subcellularLocation>
</comment>
<dbReference type="SMART" id="SM00448">
    <property type="entry name" value="REC"/>
    <property type="match status" value="1"/>
</dbReference>
<organism evidence="12 13">
    <name type="scientific">Vagococcus salmoninarum</name>
    <dbReference type="NCBI Taxonomy" id="2739"/>
    <lineage>
        <taxon>Bacteria</taxon>
        <taxon>Bacillati</taxon>
        <taxon>Bacillota</taxon>
        <taxon>Bacilli</taxon>
        <taxon>Lactobacillales</taxon>
        <taxon>Enterococcaceae</taxon>
        <taxon>Vagococcus</taxon>
    </lineage>
</organism>
<dbReference type="Proteomes" id="UP000287239">
    <property type="component" value="Unassembled WGS sequence"/>
</dbReference>
<feature type="domain" description="Response regulatory" evidence="11">
    <location>
        <begin position="3"/>
        <end position="119"/>
    </location>
</feature>
<dbReference type="GO" id="GO:0003700">
    <property type="term" value="F:DNA-binding transcription factor activity"/>
    <property type="evidence" value="ECO:0007669"/>
    <property type="project" value="InterPro"/>
</dbReference>
<evidence type="ECO:0000256" key="8">
    <source>
        <dbReference type="ARBA" id="ARBA00023163"/>
    </source>
</evidence>
<feature type="modified residue" description="4-aspartylphosphate" evidence="10">
    <location>
        <position position="54"/>
    </location>
</feature>
<proteinExistence type="predicted"/>
<keyword evidence="2 9" id="KW-0963">Cytoplasm</keyword>
<evidence type="ECO:0000259" key="11">
    <source>
        <dbReference type="PROSITE" id="PS50110"/>
    </source>
</evidence>
<keyword evidence="3 10" id="KW-0597">Phosphoprotein</keyword>
<dbReference type="GO" id="GO:0003677">
    <property type="term" value="F:DNA binding"/>
    <property type="evidence" value="ECO:0007669"/>
    <property type="project" value="UniProtKB-KW"/>
</dbReference>